<keyword evidence="1 2" id="KW-0418">Kinase</keyword>
<comment type="similarity">
    <text evidence="1">Belongs to the fructosamine kinase family.</text>
</comment>
<dbReference type="GO" id="GO:0016301">
    <property type="term" value="F:kinase activity"/>
    <property type="evidence" value="ECO:0007669"/>
    <property type="project" value="UniProtKB-KW"/>
</dbReference>
<evidence type="ECO:0000313" key="3">
    <source>
        <dbReference type="Proteomes" id="UP001157126"/>
    </source>
</evidence>
<dbReference type="EMBL" id="BSUO01000001">
    <property type="protein sequence ID" value="GMA40956.1"/>
    <property type="molecule type" value="Genomic_DNA"/>
</dbReference>
<keyword evidence="3" id="KW-1185">Reference proteome</keyword>
<dbReference type="InterPro" id="IPR011009">
    <property type="entry name" value="Kinase-like_dom_sf"/>
</dbReference>
<reference evidence="3" key="1">
    <citation type="journal article" date="2019" name="Int. J. Syst. Evol. Microbiol.">
        <title>The Global Catalogue of Microorganisms (GCM) 10K type strain sequencing project: providing services to taxonomists for standard genome sequencing and annotation.</title>
        <authorList>
            <consortium name="The Broad Institute Genomics Platform"/>
            <consortium name="The Broad Institute Genome Sequencing Center for Infectious Disease"/>
            <person name="Wu L."/>
            <person name="Ma J."/>
        </authorList>
    </citation>
    <scope>NUCLEOTIDE SEQUENCE [LARGE SCALE GENOMIC DNA]</scope>
    <source>
        <strain evidence="3">NBRC 113072</strain>
    </source>
</reference>
<sequence length="287" mass="31445">MRADSLPPELVDGLDIGEVTPLSGGDIAEAYRLATTDGPLFLKTLRRPTPDLFEREAAGLRALREHAPETLGVPEVIRQSPTGLVLEWIEESPRRSGATEAELGRSLAHLHRATRDTFGGLQDDPGGYLGSVAVDLTPHDSWPEFYLTRRLEPLVTRAIEEGRISPRARDLLEAVAPRVSDLCGPAEPPTLVHGDLWGGNRLVDTAGRNWLIDPACHYAHREIDIAMMHLFGGFGPEVYAAYDEVHPLADGWRERIAWYQLPPLLVHAILFGGGYGASALDALARYA</sequence>
<dbReference type="Gene3D" id="1.20.1270.240">
    <property type="match status" value="1"/>
</dbReference>
<comment type="caution">
    <text evidence="2">The sequence shown here is derived from an EMBL/GenBank/DDBJ whole genome shotgun (WGS) entry which is preliminary data.</text>
</comment>
<dbReference type="PIRSF" id="PIRSF006221">
    <property type="entry name" value="Ketosamine-3-kinase"/>
    <property type="match status" value="1"/>
</dbReference>
<name>A0ABQ6IU34_9MICO</name>
<dbReference type="PANTHER" id="PTHR12149:SF8">
    <property type="entry name" value="PROTEIN-RIBULOSAMINE 3-KINASE"/>
    <property type="match status" value="1"/>
</dbReference>
<organism evidence="2 3">
    <name type="scientific">Mobilicoccus caccae</name>
    <dbReference type="NCBI Taxonomy" id="1859295"/>
    <lineage>
        <taxon>Bacteria</taxon>
        <taxon>Bacillati</taxon>
        <taxon>Actinomycetota</taxon>
        <taxon>Actinomycetes</taxon>
        <taxon>Micrococcales</taxon>
        <taxon>Dermatophilaceae</taxon>
        <taxon>Mobilicoccus</taxon>
    </lineage>
</organism>
<protein>
    <submittedName>
        <fullName evidence="2">Fructosamine kinase</fullName>
    </submittedName>
</protein>
<dbReference type="SUPFAM" id="SSF56112">
    <property type="entry name" value="Protein kinase-like (PK-like)"/>
    <property type="match status" value="1"/>
</dbReference>
<dbReference type="RefSeq" id="WP_284304573.1">
    <property type="nucleotide sequence ID" value="NZ_BSUO01000001.1"/>
</dbReference>
<keyword evidence="1" id="KW-0808">Transferase</keyword>
<gene>
    <name evidence="2" type="ORF">GCM10025883_30010</name>
</gene>
<dbReference type="InterPro" id="IPR016477">
    <property type="entry name" value="Fructo-/Ketosamine-3-kinase"/>
</dbReference>
<dbReference type="Proteomes" id="UP001157126">
    <property type="component" value="Unassembled WGS sequence"/>
</dbReference>
<evidence type="ECO:0000313" key="2">
    <source>
        <dbReference type="EMBL" id="GMA40956.1"/>
    </source>
</evidence>
<accession>A0ABQ6IU34</accession>
<proteinExistence type="inferred from homology"/>
<dbReference type="Pfam" id="PF03881">
    <property type="entry name" value="Fructosamin_kin"/>
    <property type="match status" value="1"/>
</dbReference>
<dbReference type="Gene3D" id="1.10.510.10">
    <property type="entry name" value="Transferase(Phosphotransferase) domain 1"/>
    <property type="match status" value="1"/>
</dbReference>
<dbReference type="PANTHER" id="PTHR12149">
    <property type="entry name" value="FRUCTOSAMINE 3 KINASE-RELATED PROTEIN"/>
    <property type="match status" value="1"/>
</dbReference>
<evidence type="ECO:0000256" key="1">
    <source>
        <dbReference type="PIRNR" id="PIRNR006221"/>
    </source>
</evidence>
<dbReference type="Gene3D" id="3.30.200.20">
    <property type="entry name" value="Phosphorylase Kinase, domain 1"/>
    <property type="match status" value="1"/>
</dbReference>